<dbReference type="InterPro" id="IPR006195">
    <property type="entry name" value="aa-tRNA-synth_II"/>
</dbReference>
<evidence type="ECO:0000256" key="2">
    <source>
        <dbReference type="ARBA" id="ARBA00006703"/>
    </source>
</evidence>
<keyword evidence="8" id="KW-0067">ATP-binding</keyword>
<dbReference type="Pfam" id="PF01409">
    <property type="entry name" value="tRNA-synt_2d"/>
    <property type="match status" value="1"/>
</dbReference>
<dbReference type="KEGG" id="ssao:94302763"/>
<keyword evidence="4" id="KW-0963">Cytoplasm</keyword>
<dbReference type="EC" id="6.1.1.20" evidence="3"/>
<evidence type="ECO:0000256" key="8">
    <source>
        <dbReference type="ARBA" id="ARBA00022840"/>
    </source>
</evidence>
<gene>
    <name evidence="13" type="ORF">SS50377_28740</name>
</gene>
<dbReference type="NCBIfam" id="NF003210">
    <property type="entry name" value="PRK04172.1"/>
    <property type="match status" value="1"/>
</dbReference>
<dbReference type="InterPro" id="IPR002319">
    <property type="entry name" value="Phenylalanyl-tRNA_Synthase"/>
</dbReference>
<dbReference type="Gene3D" id="1.10.10.2330">
    <property type="match status" value="1"/>
</dbReference>
<comment type="similarity">
    <text evidence="2">Belongs to the class-II aminoacyl-tRNA synthetase family. Phe-tRNA synthetase alpha subunit type 2 subfamily.</text>
</comment>
<dbReference type="InterPro" id="IPR004529">
    <property type="entry name" value="Phe-tRNA-synth_IIc_asu"/>
</dbReference>
<dbReference type="Proteomes" id="UP000018208">
    <property type="component" value="Unassembled WGS sequence"/>
</dbReference>
<dbReference type="InterPro" id="IPR045864">
    <property type="entry name" value="aa-tRNA-synth_II/BPL/LPL"/>
</dbReference>
<sequence>MLTQLFPLLFISSMDIQTLLYNFIKLGQSTCLNAAQQLNMPHTDIIPALKSLESREILSAQLVTKTTTELTKLGQEAAQYGTPEFRLYKEVETPKNKSMCQFAAAAPGALRRKLIRLDTTAGKTDPMVLQQTPNTPDDVQTQLNSLDQLTEKDISALKKSKLLQDITTKHFLITAGPKFQEFGIAFESELTQAHLTQEGAEALRFKPLNFNARGKPVSVGALHPLLKFRTQFIAILTGMGFQQMKTANYLESSFWNFDALFQPQQHPARDMHDTFFVAGKYADFDLRNVDKSYFEAVKAAHEAGYKYIFDDKETCKNLLRTHTTAVSARRLYELAQDYKNGTFKPIKSFSIDRVFRNETLDATHLCEFHQVEGFICDVNVSLRDLMGTIKAFFKELGMENVRFKPTYNPYTEPSMEIFCHHPGLNKWIEVGNSGMFRPEMLRTMGFGPEVQCIAWGLSLERPTMIKYGINNIRDLIGPACDLDMICDCVEPGLE</sequence>
<evidence type="ECO:0000256" key="6">
    <source>
        <dbReference type="ARBA" id="ARBA00022723"/>
    </source>
</evidence>
<dbReference type="PANTHER" id="PTHR11538:SF40">
    <property type="entry name" value="PHENYLALANINE--TRNA LIGASE ALPHA SUBUNIT"/>
    <property type="match status" value="1"/>
</dbReference>
<dbReference type="GO" id="GO:0006432">
    <property type="term" value="P:phenylalanyl-tRNA aminoacylation"/>
    <property type="evidence" value="ECO:0007669"/>
    <property type="project" value="InterPro"/>
</dbReference>
<dbReference type="Gene3D" id="1.10.10.2320">
    <property type="match status" value="1"/>
</dbReference>
<dbReference type="GO" id="GO:0005829">
    <property type="term" value="C:cytosol"/>
    <property type="evidence" value="ECO:0007669"/>
    <property type="project" value="TreeGrafter"/>
</dbReference>
<dbReference type="GO" id="GO:0046872">
    <property type="term" value="F:metal ion binding"/>
    <property type="evidence" value="ECO:0007669"/>
    <property type="project" value="UniProtKB-KW"/>
</dbReference>
<dbReference type="GeneID" id="94302763"/>
<dbReference type="CDD" id="cd00496">
    <property type="entry name" value="PheRS_alpha_core"/>
    <property type="match status" value="1"/>
</dbReference>
<evidence type="ECO:0000256" key="4">
    <source>
        <dbReference type="ARBA" id="ARBA00022490"/>
    </source>
</evidence>
<dbReference type="EMBL" id="AUWU02000018">
    <property type="protein sequence ID" value="KAH0569387.1"/>
    <property type="molecule type" value="Genomic_DNA"/>
</dbReference>
<organism evidence="13 14">
    <name type="scientific">Spironucleus salmonicida</name>
    <dbReference type="NCBI Taxonomy" id="348837"/>
    <lineage>
        <taxon>Eukaryota</taxon>
        <taxon>Metamonada</taxon>
        <taxon>Diplomonadida</taxon>
        <taxon>Hexamitidae</taxon>
        <taxon>Hexamitinae</taxon>
        <taxon>Spironucleus</taxon>
    </lineage>
</organism>
<evidence type="ECO:0000259" key="12">
    <source>
        <dbReference type="PROSITE" id="PS50862"/>
    </source>
</evidence>
<dbReference type="GO" id="GO:0005524">
    <property type="term" value="F:ATP binding"/>
    <property type="evidence" value="ECO:0007669"/>
    <property type="project" value="UniProtKB-KW"/>
</dbReference>
<dbReference type="RefSeq" id="XP_067760160.1">
    <property type="nucleotide sequence ID" value="XM_067912494.1"/>
</dbReference>
<reference evidence="13 14" key="1">
    <citation type="journal article" date="2014" name="PLoS Genet.">
        <title>The Genome of Spironucleus salmonicida Highlights a Fish Pathogen Adapted to Fluctuating Environments.</title>
        <authorList>
            <person name="Xu F."/>
            <person name="Jerlstrom-Hultqvist J."/>
            <person name="Einarsson E."/>
            <person name="Astvaldsson A."/>
            <person name="Svard S.G."/>
            <person name="Andersson J.O."/>
        </authorList>
    </citation>
    <scope>NUCLEOTIDE SEQUENCE [LARGE SCALE GENOMIC DNA]</scope>
    <source>
        <strain evidence="13 14">ATCC 50377</strain>
    </source>
</reference>
<evidence type="ECO:0000256" key="10">
    <source>
        <dbReference type="ARBA" id="ARBA00022917"/>
    </source>
</evidence>
<feature type="domain" description="Aminoacyl-transfer RNA synthetases class-II family profile" evidence="12">
    <location>
        <begin position="345"/>
        <end position="478"/>
    </location>
</feature>
<dbReference type="OrthoDB" id="238316at2759"/>
<dbReference type="PROSITE" id="PS50862">
    <property type="entry name" value="AA_TRNA_LIGASE_II"/>
    <property type="match status" value="1"/>
</dbReference>
<keyword evidence="11" id="KW-0030">Aminoacyl-tRNA synthetase</keyword>
<evidence type="ECO:0000256" key="3">
    <source>
        <dbReference type="ARBA" id="ARBA00012814"/>
    </source>
</evidence>
<comment type="subcellular location">
    <subcellularLocation>
        <location evidence="1">Cytoplasm</location>
    </subcellularLocation>
</comment>
<keyword evidence="9" id="KW-0460">Magnesium</keyword>
<dbReference type="GO" id="GO:0000049">
    <property type="term" value="F:tRNA binding"/>
    <property type="evidence" value="ECO:0007669"/>
    <property type="project" value="InterPro"/>
</dbReference>
<name>A0A9P8RU46_9EUKA</name>
<dbReference type="PANTHER" id="PTHR11538">
    <property type="entry name" value="PHENYLALANYL-TRNA SYNTHETASE"/>
    <property type="match status" value="1"/>
</dbReference>
<dbReference type="GO" id="GO:0004826">
    <property type="term" value="F:phenylalanine-tRNA ligase activity"/>
    <property type="evidence" value="ECO:0007669"/>
    <property type="project" value="UniProtKB-EC"/>
</dbReference>
<dbReference type="Gene3D" id="3.30.930.10">
    <property type="entry name" value="Bira Bifunctional Protein, Domain 2"/>
    <property type="match status" value="1"/>
</dbReference>
<protein>
    <recommendedName>
        <fullName evidence="3">phenylalanine--tRNA ligase</fullName>
        <ecNumber evidence="3">6.1.1.20</ecNumber>
    </recommendedName>
</protein>
<keyword evidence="7" id="KW-0547">Nucleotide-binding</keyword>
<dbReference type="NCBIfam" id="TIGR00468">
    <property type="entry name" value="pheS"/>
    <property type="match status" value="1"/>
</dbReference>
<evidence type="ECO:0000313" key="13">
    <source>
        <dbReference type="EMBL" id="KAH0569387.1"/>
    </source>
</evidence>
<comment type="caution">
    <text evidence="13">The sequence shown here is derived from an EMBL/GenBank/DDBJ whole genome shotgun (WGS) entry which is preliminary data.</text>
</comment>
<keyword evidence="5" id="KW-0436">Ligase</keyword>
<dbReference type="SUPFAM" id="SSF55681">
    <property type="entry name" value="Class II aaRS and biotin synthetases"/>
    <property type="match status" value="1"/>
</dbReference>
<evidence type="ECO:0000256" key="9">
    <source>
        <dbReference type="ARBA" id="ARBA00022842"/>
    </source>
</evidence>
<evidence type="ECO:0000256" key="11">
    <source>
        <dbReference type="ARBA" id="ARBA00023146"/>
    </source>
</evidence>
<evidence type="ECO:0000256" key="7">
    <source>
        <dbReference type="ARBA" id="ARBA00022741"/>
    </source>
</evidence>
<keyword evidence="6" id="KW-0479">Metal-binding</keyword>
<keyword evidence="14" id="KW-1185">Reference proteome</keyword>
<keyword evidence="10" id="KW-0648">Protein biosynthesis</keyword>
<dbReference type="GO" id="GO:0009328">
    <property type="term" value="C:phenylalanine-tRNA ligase complex"/>
    <property type="evidence" value="ECO:0007669"/>
    <property type="project" value="TreeGrafter"/>
</dbReference>
<evidence type="ECO:0000256" key="1">
    <source>
        <dbReference type="ARBA" id="ARBA00004496"/>
    </source>
</evidence>
<dbReference type="Gene3D" id="3.30.1370.240">
    <property type="match status" value="1"/>
</dbReference>
<proteinExistence type="inferred from homology"/>
<evidence type="ECO:0000313" key="14">
    <source>
        <dbReference type="Proteomes" id="UP000018208"/>
    </source>
</evidence>
<dbReference type="AlphaFoldDB" id="A0A9P8RU46"/>
<evidence type="ECO:0000256" key="5">
    <source>
        <dbReference type="ARBA" id="ARBA00022598"/>
    </source>
</evidence>
<accession>A0A9P8RU46</accession>